<dbReference type="EMBL" id="WRPP01000012">
    <property type="protein sequence ID" value="MVU83199.1"/>
    <property type="molecule type" value="Genomic_DNA"/>
</dbReference>
<name>A0A7K1V9R8_9NOCA</name>
<proteinExistence type="predicted"/>
<dbReference type="Gene3D" id="3.30.1330.40">
    <property type="entry name" value="RutC-like"/>
    <property type="match status" value="1"/>
</dbReference>
<evidence type="ECO:0000313" key="2">
    <source>
        <dbReference type="Proteomes" id="UP000466794"/>
    </source>
</evidence>
<dbReference type="SUPFAM" id="SSF55298">
    <property type="entry name" value="YjgF-like"/>
    <property type="match status" value="1"/>
</dbReference>
<protein>
    <submittedName>
        <fullName evidence="1">RidA family protein</fullName>
    </submittedName>
</protein>
<dbReference type="CDD" id="cd02199">
    <property type="entry name" value="YjgF_YER057c_UK114_like_1"/>
    <property type="match status" value="1"/>
</dbReference>
<dbReference type="PANTHER" id="PTHR43760:SF1">
    <property type="entry name" value="ENDORIBONUCLEASE L-PSP_CHORISMATE MUTASE-LIKE DOMAIN-CONTAINING PROTEIN"/>
    <property type="match status" value="1"/>
</dbReference>
<organism evidence="1 2">
    <name type="scientific">Nocardia terrae</name>
    <dbReference type="NCBI Taxonomy" id="2675851"/>
    <lineage>
        <taxon>Bacteria</taxon>
        <taxon>Bacillati</taxon>
        <taxon>Actinomycetota</taxon>
        <taxon>Actinomycetes</taxon>
        <taxon>Mycobacteriales</taxon>
        <taxon>Nocardiaceae</taxon>
        <taxon>Nocardia</taxon>
    </lineage>
</organism>
<dbReference type="InterPro" id="IPR035959">
    <property type="entry name" value="RutC-like_sf"/>
</dbReference>
<accession>A0A7K1V9R8</accession>
<reference evidence="1 2" key="1">
    <citation type="submission" date="2019-12" db="EMBL/GenBank/DDBJ databases">
        <title>Nocardia sp. nov. ET3-3 isolated from soil.</title>
        <authorList>
            <person name="Kanchanasin P."/>
            <person name="Tanasupawat S."/>
            <person name="Yuki M."/>
            <person name="Kudo T."/>
        </authorList>
    </citation>
    <scope>NUCLEOTIDE SEQUENCE [LARGE SCALE GENOMIC DNA]</scope>
    <source>
        <strain evidence="1 2">ET3-3</strain>
    </source>
</reference>
<dbReference type="InterPro" id="IPR013813">
    <property type="entry name" value="Endoribo_LPSP/chorism_mut-like"/>
</dbReference>
<comment type="caution">
    <text evidence="1">The sequence shown here is derived from an EMBL/GenBank/DDBJ whole genome shotgun (WGS) entry which is preliminary data.</text>
</comment>
<sequence length="161" mass="16607">MSVIADRLTELGIQLPPVVKPPPGLNVPFAWVRVSGRRVLVSGHGALTSDGRPAGPFGKVPSAVSPAAAAESARGAALAMIAALEVELGDLDRISAWLMVNGMVNADHGFAGTTTVINGFSDVILDVFGHEIGRHARTALGFTTLPLGYCVTVAAELEINA</sequence>
<dbReference type="RefSeq" id="WP_157392766.1">
    <property type="nucleotide sequence ID" value="NZ_WRPP01000012.1"/>
</dbReference>
<dbReference type="PANTHER" id="PTHR43760">
    <property type="entry name" value="ENDORIBONUCLEASE-RELATED"/>
    <property type="match status" value="1"/>
</dbReference>
<keyword evidence="2" id="KW-1185">Reference proteome</keyword>
<evidence type="ECO:0000313" key="1">
    <source>
        <dbReference type="EMBL" id="MVU83199.1"/>
    </source>
</evidence>
<dbReference type="AlphaFoldDB" id="A0A7K1V9R8"/>
<dbReference type="Proteomes" id="UP000466794">
    <property type="component" value="Unassembled WGS sequence"/>
</dbReference>
<gene>
    <name evidence="1" type="ORF">GPX89_38910</name>
</gene>